<dbReference type="CDD" id="cd07474">
    <property type="entry name" value="Peptidases_S8_subtilisin_Vpr-like"/>
    <property type="match status" value="1"/>
</dbReference>
<dbReference type="PROSITE" id="PS51766">
    <property type="entry name" value="DOCKERIN"/>
    <property type="match status" value="1"/>
</dbReference>
<dbReference type="SUPFAM" id="SSF52025">
    <property type="entry name" value="PA domain"/>
    <property type="match status" value="1"/>
</dbReference>
<accession>A0ABS2NDW1</accession>
<keyword evidence="6 8" id="KW-0378">Hydrolase</keyword>
<evidence type="ECO:0000256" key="1">
    <source>
        <dbReference type="ARBA" id="ARBA00011073"/>
    </source>
</evidence>
<dbReference type="EMBL" id="JAFBDZ010000002">
    <property type="protein sequence ID" value="MBM7586052.1"/>
    <property type="molecule type" value="Genomic_DNA"/>
</dbReference>
<dbReference type="InterPro" id="IPR023827">
    <property type="entry name" value="Peptidase_S8_Asp-AS"/>
</dbReference>
<evidence type="ECO:0000256" key="7">
    <source>
        <dbReference type="ARBA" id="ARBA00022825"/>
    </source>
</evidence>
<dbReference type="SUPFAM" id="SSF63446">
    <property type="entry name" value="Type I dockerin domain"/>
    <property type="match status" value="1"/>
</dbReference>
<dbReference type="PROSITE" id="PS00138">
    <property type="entry name" value="SUBTILASE_SER"/>
    <property type="match status" value="1"/>
</dbReference>
<keyword evidence="4 8" id="KW-0645">Protease</keyword>
<keyword evidence="5" id="KW-0732">Signal</keyword>
<dbReference type="Proteomes" id="UP001646157">
    <property type="component" value="Unassembled WGS sequence"/>
</dbReference>
<dbReference type="InterPro" id="IPR023828">
    <property type="entry name" value="Peptidase_S8_Ser-AS"/>
</dbReference>
<feature type="active site" description="Charge relay system" evidence="8">
    <location>
        <position position="238"/>
    </location>
</feature>
<dbReference type="PRINTS" id="PR00723">
    <property type="entry name" value="SUBTILISIN"/>
</dbReference>
<dbReference type="RefSeq" id="WP_205173098.1">
    <property type="nucleotide sequence ID" value="NZ_JAFBDZ010000002.1"/>
</dbReference>
<evidence type="ECO:0000256" key="5">
    <source>
        <dbReference type="ARBA" id="ARBA00022729"/>
    </source>
</evidence>
<dbReference type="InterPro" id="IPR000209">
    <property type="entry name" value="Peptidase_S8/S53_dom"/>
</dbReference>
<dbReference type="Pfam" id="PF00404">
    <property type="entry name" value="Dockerin_1"/>
    <property type="match status" value="1"/>
</dbReference>
<feature type="region of interest" description="Disordered" evidence="10">
    <location>
        <begin position="1336"/>
        <end position="1362"/>
    </location>
</feature>
<gene>
    <name evidence="12" type="ORF">JOC86_002594</name>
</gene>
<evidence type="ECO:0000313" key="13">
    <source>
        <dbReference type="Proteomes" id="UP001646157"/>
    </source>
</evidence>
<keyword evidence="7 8" id="KW-0720">Serine protease</keyword>
<feature type="active site" description="Charge relay system" evidence="8">
    <location>
        <position position="290"/>
    </location>
</feature>
<evidence type="ECO:0000313" key="12">
    <source>
        <dbReference type="EMBL" id="MBM7586052.1"/>
    </source>
</evidence>
<feature type="domain" description="Dockerin" evidence="11">
    <location>
        <begin position="1280"/>
        <end position="1341"/>
    </location>
</feature>
<dbReference type="InterPro" id="IPR022398">
    <property type="entry name" value="Peptidase_S8_His-AS"/>
</dbReference>
<dbReference type="CDD" id="cd14254">
    <property type="entry name" value="Dockerin_II"/>
    <property type="match status" value="1"/>
</dbReference>
<feature type="compositionally biased region" description="Polar residues" evidence="10">
    <location>
        <begin position="1350"/>
        <end position="1362"/>
    </location>
</feature>
<dbReference type="Pfam" id="PF00082">
    <property type="entry name" value="Peptidase_S8"/>
    <property type="match status" value="1"/>
</dbReference>
<dbReference type="InterPro" id="IPR016134">
    <property type="entry name" value="Dockerin_dom"/>
</dbReference>
<keyword evidence="2" id="KW-0134">Cell wall</keyword>
<dbReference type="GO" id="GO:0006508">
    <property type="term" value="P:proteolysis"/>
    <property type="evidence" value="ECO:0007669"/>
    <property type="project" value="UniProtKB-KW"/>
</dbReference>
<dbReference type="InterPro" id="IPR003137">
    <property type="entry name" value="PA_domain"/>
</dbReference>
<dbReference type="InterPro" id="IPR036852">
    <property type="entry name" value="Peptidase_S8/S53_dom_sf"/>
</dbReference>
<dbReference type="PROSITE" id="PS00137">
    <property type="entry name" value="SUBTILASE_HIS"/>
    <property type="match status" value="1"/>
</dbReference>
<name>A0ABS2NDW1_9BACI</name>
<dbReference type="SUPFAM" id="SSF49384">
    <property type="entry name" value="Carbohydrate-binding domain"/>
    <property type="match status" value="1"/>
</dbReference>
<sequence length="1362" mass="149710">MKRRKNIVIKGSVLAVSAMLLNPVDGMTTSHAEAQSNINGEQTLQTGEPANLVHGETSTKIDQFLKELSPEQRKALQDLNTTSKPELNISPETNLNSSDEISVIVEFKQHTANTAIMLEKLKGRTLTKEEANNNLEASHNQFKKDLSQLKVKHRVKDTFKQAFNGVALTLPANQVETLLQSEVVKSVFENKQVQLIEPTQENTNTSPYSGRTPQEIMGVDKLHEEGLTGKNIKVGVLDTGIDYNHPDLKDAYIGGYDFVDDDNDPMETTYEDWVKAGKPGGSASDYITFHGTHVSGILAGKGKADSNYATKGVAPDADLYVYRVLGPYGFGSFEGIISGIEKSVEDGMDIINLSLSANSNDPYSPVAIAINNAVLSGVTCVLAAGNEGGGEYTLGTPAASALGITVGSSNPEVAEFNYTGTFKSSSTEVDSEIRYSTHGYGEDPRTLEGKTFDIIDVGKGLETDFNNIDVNGKIALVSTGTNRTYEKVRLAKQHGAAAVFIYGTYNGFIGDKMAVSIDNTYAYILSGEQGKAFKEILQNEKAQYTFTTQEKEVIFPEDSLSYFSSRGPALFTYDIKPEVTAPGLDIMSTVPPYLRGEKYKGQYEYGYARLSGTSMAAPQVAGVAALMLENNPKSTPSDIKTSLMNTAGEMAGEYSVFDVGAGRIDAYEAVQSEMNFQVIDETKTLLNGEEVMIDELTGGMSFSLQHEGHSLRDQRTILIENSGGKTKTFNGSIEFTNHSLDASENGIQLTFDTNLKVKAGKRKNTNVFLNVPKTAKDGYYEGYIRYVNEDDPSEEYQIPFSIRKVKDGVEYLNISSGITTINNGNFNYNSFASANLKLNSHMRSLDIFLADTNSEDIGYIGYYEGIGMPEGKDIKINPFFNGDYYPLGATAEQVEAMEPTEVKPGTYKVKFVFTRENGKQIIIEKPITVDNSKPELTTNLAHTVIEVDPDSPDPAIDINGNVTDQAIKDLIAAGSDITQAINTVYYQYNTNHPSRLPIDAEGNFTFERSTIPSYFKVLPVEFYSTDHVGNKSASFQYYFVKKGSPYVTSIANQKEVTQGETITFDVNAENQGVFKKAELEFKYDPKVLSFTEIALVETMKDRFDAEVTNENGTMKVTLQAKNTTWTAEDVLSLLQLKAEVKNDNYYNDYAKVYLTKADFTNLSDVKTASGRVDPSFKINAPSSQILGTMNGEAVYEVSASGPVQLFDYSTMGATVKVMDEEGNQYPGKVLEEPEFEVGSLPSTGETLKLEFDIPGHFTVHKSFYIGLEGNVGEKKFIDKKTASAGDVNKDHVIDILDAIYLEEHWGTNDRKGDINFDGTIDMIDMNYIKQNFLKENPTVPHENHPKSTENGKTLESIIDSLS</sequence>
<evidence type="ECO:0000256" key="10">
    <source>
        <dbReference type="SAM" id="MobiDB-lite"/>
    </source>
</evidence>
<dbReference type="Gene3D" id="1.10.1330.10">
    <property type="entry name" value="Dockerin domain"/>
    <property type="match status" value="1"/>
</dbReference>
<dbReference type="InterPro" id="IPR046450">
    <property type="entry name" value="PA_dom_sf"/>
</dbReference>
<comment type="similarity">
    <text evidence="1 8 9">Belongs to the peptidase S8 family.</text>
</comment>
<dbReference type="InterPro" id="IPR050131">
    <property type="entry name" value="Peptidase_S8_subtilisin-like"/>
</dbReference>
<dbReference type="PANTHER" id="PTHR43806">
    <property type="entry name" value="PEPTIDASE S8"/>
    <property type="match status" value="1"/>
</dbReference>
<dbReference type="PROSITE" id="PS51892">
    <property type="entry name" value="SUBTILASE"/>
    <property type="match status" value="1"/>
</dbReference>
<dbReference type="PROSITE" id="PS00136">
    <property type="entry name" value="SUBTILASE_ASP"/>
    <property type="match status" value="1"/>
</dbReference>
<dbReference type="PANTHER" id="PTHR43806:SF65">
    <property type="entry name" value="SERINE PROTEASE APRX"/>
    <property type="match status" value="1"/>
</dbReference>
<dbReference type="SUPFAM" id="SSF52743">
    <property type="entry name" value="Subtilisin-like"/>
    <property type="match status" value="1"/>
</dbReference>
<dbReference type="Gene3D" id="2.60.40.680">
    <property type="match status" value="1"/>
</dbReference>
<dbReference type="InterPro" id="IPR034213">
    <property type="entry name" value="S8_Vpr-like"/>
</dbReference>
<evidence type="ECO:0000256" key="8">
    <source>
        <dbReference type="PROSITE-ProRule" id="PRU01240"/>
    </source>
</evidence>
<dbReference type="Pfam" id="PF02225">
    <property type="entry name" value="PA"/>
    <property type="match status" value="1"/>
</dbReference>
<dbReference type="InterPro" id="IPR008965">
    <property type="entry name" value="CBM2/CBM3_carb-bd_dom_sf"/>
</dbReference>
<protein>
    <submittedName>
        <fullName evidence="12">Subtilisin family serine protease</fullName>
    </submittedName>
</protein>
<proteinExistence type="inferred from homology"/>
<dbReference type="Gene3D" id="3.50.30.30">
    <property type="match status" value="1"/>
</dbReference>
<evidence type="ECO:0000256" key="9">
    <source>
        <dbReference type="RuleBase" id="RU003355"/>
    </source>
</evidence>
<comment type="caution">
    <text evidence="12">The sequence shown here is derived from an EMBL/GenBank/DDBJ whole genome shotgun (WGS) entry which is preliminary data.</text>
</comment>
<dbReference type="GO" id="GO:0008233">
    <property type="term" value="F:peptidase activity"/>
    <property type="evidence" value="ECO:0007669"/>
    <property type="project" value="UniProtKB-KW"/>
</dbReference>
<dbReference type="InterPro" id="IPR002105">
    <property type="entry name" value="Dockerin_1_rpt"/>
</dbReference>
<dbReference type="InterPro" id="IPR036439">
    <property type="entry name" value="Dockerin_dom_sf"/>
</dbReference>
<evidence type="ECO:0000256" key="6">
    <source>
        <dbReference type="ARBA" id="ARBA00022801"/>
    </source>
</evidence>
<dbReference type="InterPro" id="IPR015500">
    <property type="entry name" value="Peptidase_S8_subtilisin-rel"/>
</dbReference>
<evidence type="ECO:0000256" key="2">
    <source>
        <dbReference type="ARBA" id="ARBA00022512"/>
    </source>
</evidence>
<keyword evidence="13" id="KW-1185">Reference proteome</keyword>
<evidence type="ECO:0000256" key="3">
    <source>
        <dbReference type="ARBA" id="ARBA00022525"/>
    </source>
</evidence>
<reference evidence="12 13" key="1">
    <citation type="submission" date="2021-01" db="EMBL/GenBank/DDBJ databases">
        <title>Genomic Encyclopedia of Type Strains, Phase IV (KMG-IV): sequencing the most valuable type-strain genomes for metagenomic binning, comparative biology and taxonomic classification.</title>
        <authorList>
            <person name="Goeker M."/>
        </authorList>
    </citation>
    <scope>NUCLEOTIDE SEQUENCE [LARGE SCALE GENOMIC DNA]</scope>
    <source>
        <strain evidence="12 13">DSM 24834</strain>
    </source>
</reference>
<dbReference type="InterPro" id="IPR010259">
    <property type="entry name" value="S8pro/Inhibitor_I9"/>
</dbReference>
<evidence type="ECO:0000259" key="11">
    <source>
        <dbReference type="PROSITE" id="PS51766"/>
    </source>
</evidence>
<dbReference type="CDD" id="cd08547">
    <property type="entry name" value="Type_II_cohesin"/>
    <property type="match status" value="1"/>
</dbReference>
<feature type="active site" description="Charge relay system" evidence="8">
    <location>
        <position position="614"/>
    </location>
</feature>
<dbReference type="Gene3D" id="3.40.50.200">
    <property type="entry name" value="Peptidase S8/S53 domain"/>
    <property type="match status" value="1"/>
</dbReference>
<dbReference type="Pfam" id="PF05922">
    <property type="entry name" value="Inhibitor_I9"/>
    <property type="match status" value="1"/>
</dbReference>
<organism evidence="12 13">
    <name type="scientific">Rossellomorea pakistanensis</name>
    <dbReference type="NCBI Taxonomy" id="992288"/>
    <lineage>
        <taxon>Bacteria</taxon>
        <taxon>Bacillati</taxon>
        <taxon>Bacillota</taxon>
        <taxon>Bacilli</taxon>
        <taxon>Bacillales</taxon>
        <taxon>Bacillaceae</taxon>
        <taxon>Rossellomorea</taxon>
    </lineage>
</organism>
<keyword evidence="3" id="KW-0964">Secreted</keyword>
<evidence type="ECO:0000256" key="4">
    <source>
        <dbReference type="ARBA" id="ARBA00022670"/>
    </source>
</evidence>